<evidence type="ECO:0000313" key="2">
    <source>
        <dbReference type="EMBL" id="NYE72187.1"/>
    </source>
</evidence>
<evidence type="ECO:0000256" key="1">
    <source>
        <dbReference type="SAM" id="Phobius"/>
    </source>
</evidence>
<feature type="transmembrane region" description="Helical" evidence="1">
    <location>
        <begin position="87"/>
        <end position="110"/>
    </location>
</feature>
<dbReference type="RefSeq" id="WP_179752829.1">
    <property type="nucleotide sequence ID" value="NZ_JACCBU010000001.1"/>
</dbReference>
<keyword evidence="1" id="KW-0472">Membrane</keyword>
<dbReference type="AlphaFoldDB" id="A0A7Y9I8J8"/>
<sequence length="164" mass="17288">MRRGTASAGEAMMDAITPDRQLITMIDARQQDLVGYLRTARPRGSRLAVAGIIFSGASAAFTAGPAFGGPGFTQTVTDLVGLQQTSIVWQVLCLMALIVSVATTVTINLANSQQLSSRVAAAETCSAELDGLRTLIDFGQIPVGEAARLYHGYVSKIGFIPTVR</sequence>
<keyword evidence="1" id="KW-1133">Transmembrane helix</keyword>
<evidence type="ECO:0000313" key="3">
    <source>
        <dbReference type="Proteomes" id="UP000569914"/>
    </source>
</evidence>
<gene>
    <name evidence="2" type="ORF">BKA15_003516</name>
</gene>
<reference evidence="2 3" key="1">
    <citation type="submission" date="2020-07" db="EMBL/GenBank/DDBJ databases">
        <title>Sequencing the genomes of 1000 actinobacteria strains.</title>
        <authorList>
            <person name="Klenk H.-P."/>
        </authorList>
    </citation>
    <scope>NUCLEOTIDE SEQUENCE [LARGE SCALE GENOMIC DNA]</scope>
    <source>
        <strain evidence="2 3">DSM 22083</strain>
    </source>
</reference>
<feature type="transmembrane region" description="Helical" evidence="1">
    <location>
        <begin position="47"/>
        <end position="67"/>
    </location>
</feature>
<dbReference type="EMBL" id="JACCBU010000001">
    <property type="protein sequence ID" value="NYE72187.1"/>
    <property type="molecule type" value="Genomic_DNA"/>
</dbReference>
<proteinExistence type="predicted"/>
<comment type="caution">
    <text evidence="2">The sequence shown here is derived from an EMBL/GenBank/DDBJ whole genome shotgun (WGS) entry which is preliminary data.</text>
</comment>
<keyword evidence="3" id="KW-1185">Reference proteome</keyword>
<accession>A0A7Y9I8J8</accession>
<protein>
    <submittedName>
        <fullName evidence="2">Uncharacterized protein</fullName>
    </submittedName>
</protein>
<dbReference type="Proteomes" id="UP000569914">
    <property type="component" value="Unassembled WGS sequence"/>
</dbReference>
<keyword evidence="1" id="KW-0812">Transmembrane</keyword>
<organism evidence="2 3">
    <name type="scientific">Microlunatus parietis</name>
    <dbReference type="NCBI Taxonomy" id="682979"/>
    <lineage>
        <taxon>Bacteria</taxon>
        <taxon>Bacillati</taxon>
        <taxon>Actinomycetota</taxon>
        <taxon>Actinomycetes</taxon>
        <taxon>Propionibacteriales</taxon>
        <taxon>Propionibacteriaceae</taxon>
        <taxon>Microlunatus</taxon>
    </lineage>
</organism>
<name>A0A7Y9I8J8_9ACTN</name>